<dbReference type="Proteomes" id="UP000299102">
    <property type="component" value="Unassembled WGS sequence"/>
</dbReference>
<organism evidence="1 2">
    <name type="scientific">Eumeta variegata</name>
    <name type="common">Bagworm moth</name>
    <name type="synonym">Eumeta japonica</name>
    <dbReference type="NCBI Taxonomy" id="151549"/>
    <lineage>
        <taxon>Eukaryota</taxon>
        <taxon>Metazoa</taxon>
        <taxon>Ecdysozoa</taxon>
        <taxon>Arthropoda</taxon>
        <taxon>Hexapoda</taxon>
        <taxon>Insecta</taxon>
        <taxon>Pterygota</taxon>
        <taxon>Neoptera</taxon>
        <taxon>Endopterygota</taxon>
        <taxon>Lepidoptera</taxon>
        <taxon>Glossata</taxon>
        <taxon>Ditrysia</taxon>
        <taxon>Tineoidea</taxon>
        <taxon>Psychidae</taxon>
        <taxon>Oiketicinae</taxon>
        <taxon>Eumeta</taxon>
    </lineage>
</organism>
<comment type="caution">
    <text evidence="1">The sequence shown here is derived from an EMBL/GenBank/DDBJ whole genome shotgun (WGS) entry which is preliminary data.</text>
</comment>
<dbReference type="AlphaFoldDB" id="A0A4C1ZK57"/>
<protein>
    <submittedName>
        <fullName evidence="1">Uncharacterized protein</fullName>
    </submittedName>
</protein>
<sequence length="68" mass="7318">MSSSPIWESSLLSLLDYASYKLHDIPDRKICTSSPSCWPRGSCGSLAFDVMTLVGPPVNMISGASRVV</sequence>
<evidence type="ECO:0000313" key="1">
    <source>
        <dbReference type="EMBL" id="GBP89261.1"/>
    </source>
</evidence>
<dbReference type="EMBL" id="BGZK01001987">
    <property type="protein sequence ID" value="GBP89261.1"/>
    <property type="molecule type" value="Genomic_DNA"/>
</dbReference>
<evidence type="ECO:0000313" key="2">
    <source>
        <dbReference type="Proteomes" id="UP000299102"/>
    </source>
</evidence>
<gene>
    <name evidence="1" type="ORF">EVAR_65748_1</name>
</gene>
<keyword evidence="2" id="KW-1185">Reference proteome</keyword>
<name>A0A4C1ZK57_EUMVA</name>
<reference evidence="1 2" key="1">
    <citation type="journal article" date="2019" name="Commun. Biol.">
        <title>The bagworm genome reveals a unique fibroin gene that provides high tensile strength.</title>
        <authorList>
            <person name="Kono N."/>
            <person name="Nakamura H."/>
            <person name="Ohtoshi R."/>
            <person name="Tomita M."/>
            <person name="Numata K."/>
            <person name="Arakawa K."/>
        </authorList>
    </citation>
    <scope>NUCLEOTIDE SEQUENCE [LARGE SCALE GENOMIC DNA]</scope>
</reference>
<proteinExistence type="predicted"/>
<accession>A0A4C1ZK57</accession>